<feature type="non-terminal residue" evidence="3">
    <location>
        <position position="113"/>
    </location>
</feature>
<dbReference type="EMBL" id="UINC01146327">
    <property type="protein sequence ID" value="SVD36992.1"/>
    <property type="molecule type" value="Genomic_DNA"/>
</dbReference>
<evidence type="ECO:0000256" key="2">
    <source>
        <dbReference type="ARBA" id="ARBA00023002"/>
    </source>
</evidence>
<evidence type="ECO:0000313" key="3">
    <source>
        <dbReference type="EMBL" id="SVD36992.1"/>
    </source>
</evidence>
<protein>
    <submittedName>
        <fullName evidence="3">Uncharacterized protein</fullName>
    </submittedName>
</protein>
<dbReference type="InterPro" id="IPR002347">
    <property type="entry name" value="SDR_fam"/>
</dbReference>
<dbReference type="Pfam" id="PF00106">
    <property type="entry name" value="adh_short"/>
    <property type="match status" value="1"/>
</dbReference>
<dbReference type="InterPro" id="IPR036291">
    <property type="entry name" value="NAD(P)-bd_dom_sf"/>
</dbReference>
<keyword evidence="2" id="KW-0560">Oxidoreductase</keyword>
<proteinExistence type="inferred from homology"/>
<name>A0A382US04_9ZZZZ</name>
<feature type="non-terminal residue" evidence="3">
    <location>
        <position position="1"/>
    </location>
</feature>
<dbReference type="SUPFAM" id="SSF51735">
    <property type="entry name" value="NAD(P)-binding Rossmann-fold domains"/>
    <property type="match status" value="1"/>
</dbReference>
<dbReference type="Gene3D" id="3.40.50.720">
    <property type="entry name" value="NAD(P)-binding Rossmann-like Domain"/>
    <property type="match status" value="1"/>
</dbReference>
<reference evidence="3" key="1">
    <citation type="submission" date="2018-05" db="EMBL/GenBank/DDBJ databases">
        <authorList>
            <person name="Lanie J.A."/>
            <person name="Ng W.-L."/>
            <person name="Kazmierczak K.M."/>
            <person name="Andrzejewski T.M."/>
            <person name="Davidsen T.M."/>
            <person name="Wayne K.J."/>
            <person name="Tettelin H."/>
            <person name="Glass J.I."/>
            <person name="Rusch D."/>
            <person name="Podicherti R."/>
            <person name="Tsui H.-C.T."/>
            <person name="Winkler M.E."/>
        </authorList>
    </citation>
    <scope>NUCLEOTIDE SEQUENCE</scope>
</reference>
<comment type="similarity">
    <text evidence="1">Belongs to the short-chain dehydrogenases/reductases (SDR) family.</text>
</comment>
<evidence type="ECO:0000256" key="1">
    <source>
        <dbReference type="ARBA" id="ARBA00006484"/>
    </source>
</evidence>
<dbReference type="PANTHER" id="PTHR42760">
    <property type="entry name" value="SHORT-CHAIN DEHYDROGENASES/REDUCTASES FAMILY MEMBER"/>
    <property type="match status" value="1"/>
</dbReference>
<dbReference type="AlphaFoldDB" id="A0A382US04"/>
<dbReference type="PANTHER" id="PTHR42760:SF133">
    <property type="entry name" value="3-OXOACYL-[ACYL-CARRIER-PROTEIN] REDUCTASE"/>
    <property type="match status" value="1"/>
</dbReference>
<sequence length="113" mass="12358">VFCSGINKPETLGKLNIGNLNDTLQVNCLSLVSILSHNFMALKKLRSIAVLGSLYSFYSRKGRLSYATSKHALEGVVKTLAIELANKGINVNTVSPGFIDTKMTRENNSEKQL</sequence>
<dbReference type="InterPro" id="IPR020904">
    <property type="entry name" value="Sc_DH/Rdtase_CS"/>
</dbReference>
<dbReference type="PRINTS" id="PR00081">
    <property type="entry name" value="GDHRDH"/>
</dbReference>
<dbReference type="CDD" id="cd05233">
    <property type="entry name" value="SDR_c"/>
    <property type="match status" value="1"/>
</dbReference>
<organism evidence="3">
    <name type="scientific">marine metagenome</name>
    <dbReference type="NCBI Taxonomy" id="408172"/>
    <lineage>
        <taxon>unclassified sequences</taxon>
        <taxon>metagenomes</taxon>
        <taxon>ecological metagenomes</taxon>
    </lineage>
</organism>
<accession>A0A382US04</accession>
<dbReference type="GO" id="GO:0016616">
    <property type="term" value="F:oxidoreductase activity, acting on the CH-OH group of donors, NAD or NADP as acceptor"/>
    <property type="evidence" value="ECO:0007669"/>
    <property type="project" value="TreeGrafter"/>
</dbReference>
<dbReference type="PROSITE" id="PS00061">
    <property type="entry name" value="ADH_SHORT"/>
    <property type="match status" value="1"/>
</dbReference>
<gene>
    <name evidence="3" type="ORF">METZ01_LOCUS389846</name>
</gene>